<accession>A0ABQ9UJR7</accession>
<proteinExistence type="predicted"/>
<evidence type="ECO:0000256" key="1">
    <source>
        <dbReference type="SAM" id="MobiDB-lite"/>
    </source>
</evidence>
<sequence>MRLPSARETPLASEQFEFALTAVAEEVNAILKALPQSAVQERGKLAALRQPPGTRSHLAFVFKTISHWEKPTGTEPNVLQLRGKGDSHGICIPISISTALSTMDSSWQPHLSPQGEIQGLPPEQTPA</sequence>
<dbReference type="EMBL" id="JASSZA010000012">
    <property type="protein sequence ID" value="KAK2097015.1"/>
    <property type="molecule type" value="Genomic_DNA"/>
</dbReference>
<comment type="caution">
    <text evidence="2">The sequence shown here is derived from an EMBL/GenBank/DDBJ whole genome shotgun (WGS) entry which is preliminary data.</text>
</comment>
<evidence type="ECO:0000313" key="2">
    <source>
        <dbReference type="EMBL" id="KAK2097015.1"/>
    </source>
</evidence>
<protein>
    <submittedName>
        <fullName evidence="2">Uncharacterized protein</fullName>
    </submittedName>
</protein>
<name>A0ABQ9UJR7_SAGOE</name>
<keyword evidence="3" id="KW-1185">Reference proteome</keyword>
<organism evidence="2 3">
    <name type="scientific">Saguinus oedipus</name>
    <name type="common">Cotton-top tamarin</name>
    <name type="synonym">Oedipomidas oedipus</name>
    <dbReference type="NCBI Taxonomy" id="9490"/>
    <lineage>
        <taxon>Eukaryota</taxon>
        <taxon>Metazoa</taxon>
        <taxon>Chordata</taxon>
        <taxon>Craniata</taxon>
        <taxon>Vertebrata</taxon>
        <taxon>Euteleostomi</taxon>
        <taxon>Mammalia</taxon>
        <taxon>Eutheria</taxon>
        <taxon>Euarchontoglires</taxon>
        <taxon>Primates</taxon>
        <taxon>Haplorrhini</taxon>
        <taxon>Platyrrhini</taxon>
        <taxon>Cebidae</taxon>
        <taxon>Callitrichinae</taxon>
        <taxon>Saguinus</taxon>
    </lineage>
</organism>
<gene>
    <name evidence="2" type="ORF">P7K49_026049</name>
</gene>
<reference evidence="2 3" key="1">
    <citation type="submission" date="2023-05" db="EMBL/GenBank/DDBJ databases">
        <title>B98-5 Cell Line De Novo Hybrid Assembly: An Optical Mapping Approach.</title>
        <authorList>
            <person name="Kananen K."/>
            <person name="Auerbach J.A."/>
            <person name="Kautto E."/>
            <person name="Blachly J.S."/>
        </authorList>
    </citation>
    <scope>NUCLEOTIDE SEQUENCE [LARGE SCALE GENOMIC DNA]</scope>
    <source>
        <strain evidence="2">B95-8</strain>
        <tissue evidence="2">Cell line</tissue>
    </source>
</reference>
<dbReference type="Proteomes" id="UP001266305">
    <property type="component" value="Unassembled WGS sequence"/>
</dbReference>
<feature type="region of interest" description="Disordered" evidence="1">
    <location>
        <begin position="103"/>
        <end position="127"/>
    </location>
</feature>
<evidence type="ECO:0000313" key="3">
    <source>
        <dbReference type="Proteomes" id="UP001266305"/>
    </source>
</evidence>